<evidence type="ECO:0000313" key="4">
    <source>
        <dbReference type="EMBL" id="ARP51748.1"/>
    </source>
</evidence>
<dbReference type="PRINTS" id="PR00420">
    <property type="entry name" value="RNGMNOXGNASE"/>
</dbReference>
<dbReference type="GO" id="GO:0071949">
    <property type="term" value="F:FAD binding"/>
    <property type="evidence" value="ECO:0007669"/>
    <property type="project" value="InterPro"/>
</dbReference>
<dbReference type="RefSeq" id="WP_218027953.1">
    <property type="nucleotide sequence ID" value="NZ_CP021121.1"/>
</dbReference>
<organism evidence="4">
    <name type="scientific">Streptomyces marincola</name>
    <dbReference type="NCBI Taxonomy" id="2878388"/>
    <lineage>
        <taxon>Bacteria</taxon>
        <taxon>Bacillati</taxon>
        <taxon>Actinomycetota</taxon>
        <taxon>Actinomycetes</taxon>
        <taxon>Kitasatosporales</taxon>
        <taxon>Streptomycetaceae</taxon>
        <taxon>Streptomyces</taxon>
    </lineage>
</organism>
<feature type="compositionally biased region" description="Basic and acidic residues" evidence="2">
    <location>
        <begin position="425"/>
        <end position="435"/>
    </location>
</feature>
<proteinExistence type="predicted"/>
<feature type="domain" description="FAD-binding" evidence="3">
    <location>
        <begin position="19"/>
        <end position="335"/>
    </location>
</feature>
<dbReference type="PANTHER" id="PTHR43476:SF5">
    <property type="entry name" value="FAD-DEPENDENT MONOOXYGENASE"/>
    <property type="match status" value="1"/>
</dbReference>
<keyword evidence="1" id="KW-0560">Oxidoreductase</keyword>
<protein>
    <submittedName>
        <fullName evidence="4">Monooxygenase</fullName>
    </submittedName>
</protein>
<dbReference type="GO" id="GO:0004497">
    <property type="term" value="F:monooxygenase activity"/>
    <property type="evidence" value="ECO:0007669"/>
    <property type="project" value="UniProtKB-KW"/>
</dbReference>
<sequence length="448" mass="48848">MSSTAPTEADGHRAPEVSATVCVVGAGPCGAMLALLLVRAGIDVVLLEKNADFLRDFRGDTVQPTTIDVLDQLGIAERFHTLPHRKLAGISLVQNGIGVELADFTGLGLRFPYLAVVPQRDFLHLITAEAARYPGFRLLMRTEATGLLRRDGRAAGVRCRTRNGPLTVRSSLVVAADGRHSVLRRAAGLTPRSLGAPLYVAMFRLSRRATDPDEGLTLRIGQGRTASLTNRTAYWQVSYETGRSGNAPSPGHDVERLRREIGGLVPFLADRTDEIRADTLRLVEVRQDRLRRWHGPGLLFIGDAAHAMSPVGGSGVNLAVQDAVAAANLLAGPLHTCRRTGRPLPRRFLAAVQRRRRLPAVLTQDFHRLLQRVGIPRALRGDQTLARPDGRAARRLLPLLRRLLSRVTGVGLRPEHVRIPLTARPADRQRSRPADDEGTGPSADRCPL</sequence>
<dbReference type="Pfam" id="PF01494">
    <property type="entry name" value="FAD_binding_3"/>
    <property type="match status" value="1"/>
</dbReference>
<accession>A0A1X9PY26</accession>
<name>A0A1X9PY26_9ACTN</name>
<reference evidence="4" key="1">
    <citation type="submission" date="2017-03" db="EMBL/GenBank/DDBJ databases">
        <title>Identification and Characterization of a Gene Cluster for Tryptophan Dimers in Deep Sea-Derived Streptomyces sp. SCSIO 03032.</title>
        <authorList>
            <person name="Ma L."/>
            <person name="Zhang W."/>
            <person name="Zhu Y."/>
            <person name="Zhang G."/>
            <person name="Zhang H."/>
            <person name="Zhang L."/>
            <person name="Zhang Q."/>
            <person name="Zhang C."/>
        </authorList>
    </citation>
    <scope>NUCLEOTIDE SEQUENCE</scope>
    <source>
        <strain evidence="4">SCSIO 03032</strain>
    </source>
</reference>
<dbReference type="PANTHER" id="PTHR43476">
    <property type="entry name" value="3-(3-HYDROXY-PHENYL)PROPIONATE/3-HYDROXYCINNAMIC ACID HYDROXYLASE"/>
    <property type="match status" value="1"/>
</dbReference>
<dbReference type="EMBL" id="KY750719">
    <property type="protein sequence ID" value="ARP51748.1"/>
    <property type="molecule type" value="Genomic_DNA"/>
</dbReference>
<evidence type="ECO:0000256" key="1">
    <source>
        <dbReference type="ARBA" id="ARBA00023002"/>
    </source>
</evidence>
<dbReference type="AlphaFoldDB" id="A0A1X9PY26"/>
<dbReference type="InterPro" id="IPR002938">
    <property type="entry name" value="FAD-bd"/>
</dbReference>
<dbReference type="InterPro" id="IPR050631">
    <property type="entry name" value="PheA/TfdB_FAD_monoxygenase"/>
</dbReference>
<dbReference type="SUPFAM" id="SSF51905">
    <property type="entry name" value="FAD/NAD(P)-binding domain"/>
    <property type="match status" value="1"/>
</dbReference>
<evidence type="ECO:0000256" key="2">
    <source>
        <dbReference type="SAM" id="MobiDB-lite"/>
    </source>
</evidence>
<evidence type="ECO:0000259" key="3">
    <source>
        <dbReference type="Pfam" id="PF01494"/>
    </source>
</evidence>
<feature type="region of interest" description="Disordered" evidence="2">
    <location>
        <begin position="421"/>
        <end position="448"/>
    </location>
</feature>
<dbReference type="InterPro" id="IPR036188">
    <property type="entry name" value="FAD/NAD-bd_sf"/>
</dbReference>
<keyword evidence="4" id="KW-0503">Monooxygenase</keyword>
<dbReference type="Gene3D" id="3.50.50.60">
    <property type="entry name" value="FAD/NAD(P)-binding domain"/>
    <property type="match status" value="2"/>
</dbReference>